<dbReference type="InterPro" id="IPR002931">
    <property type="entry name" value="Transglutaminase-like"/>
</dbReference>
<dbReference type="InterPro" id="IPR024618">
    <property type="entry name" value="DUF3857"/>
</dbReference>
<dbReference type="Gene3D" id="2.60.120.1130">
    <property type="match status" value="1"/>
</dbReference>
<feature type="chain" id="PRO_5026811519" evidence="1">
    <location>
        <begin position="29"/>
        <end position="664"/>
    </location>
</feature>
<accession>A0A6J4J747</accession>
<feature type="domain" description="DUF3857" evidence="3">
    <location>
        <begin position="84"/>
        <end position="252"/>
    </location>
</feature>
<sequence length="664" mass="72183">MGHERNYPLRPYAFLLAIATPVSFLAAAAVPPAAATPARRAPAKAAPVVPAGTKKLLAGAPKASQYPNAAKATLLDLAETTVRADGSSRTVTRQLIKVFNERGRDEAEVQIPYNSAYEKVTLTRARTIKPDGRVFPVKPADVRDHSAEQGEDSYSDARIKSFSLPAVDDGCLLDYEYVTEERKAQMPGQFWTTWYFQSGPDPVVESRLTLTVPKSLALNKTIKNIDVKPVVKTSADGKSVTYVWAKRDVAPLTFEPMMPGTARIVPHLTLSSIGSWQDIAAWYWRLAKNRMAADATVKAQTKALIKNKATPEEKAKAIFYWVEEKTRYVALEFGISAYQPRPAADVCRNQYGDCKDMTTLLVAMLREAGVTAHPVLLRAGSTEKVSGDLPSPGAFNHAICLAEIGGKKFWLDATAQLCPWGQIPNGDRGAEAFVIRNGVGAFEVIPHGAPEENRVEQNVKLTLAPDGSATGKVLVTGSGDADMGLRAALTFTPPDKVKGLVERMAQSLAPNTRVTKYTVSDFRNKDLPVSLTFDVAVPSWAQKSGSLLLFKARPEQSAGSGSTPFLQEERTHPITQENGALAVSTIEIALPSGFSVLSLPEAAELQSDLGLYRRTVQKGDGTLTIATRAENRRADVPASRYKEVRKYFNDLIRATDESVVIKSN</sequence>
<organism evidence="4">
    <name type="scientific">uncultured Armatimonadetes bacterium</name>
    <dbReference type="NCBI Taxonomy" id="157466"/>
    <lineage>
        <taxon>Bacteria</taxon>
        <taxon>Bacillati</taxon>
        <taxon>Armatimonadota</taxon>
        <taxon>environmental samples</taxon>
    </lineage>
</organism>
<keyword evidence="4" id="KW-0132">Cell division</keyword>
<evidence type="ECO:0000259" key="2">
    <source>
        <dbReference type="Pfam" id="PF01841"/>
    </source>
</evidence>
<dbReference type="Gene3D" id="2.60.40.3140">
    <property type="match status" value="1"/>
</dbReference>
<feature type="domain" description="Transglutaminase-like" evidence="2">
    <location>
        <begin position="301"/>
        <end position="376"/>
    </location>
</feature>
<evidence type="ECO:0000313" key="4">
    <source>
        <dbReference type="EMBL" id="CAA9270283.1"/>
    </source>
</evidence>
<reference evidence="4" key="1">
    <citation type="submission" date="2020-02" db="EMBL/GenBank/DDBJ databases">
        <authorList>
            <person name="Meier V. D."/>
        </authorList>
    </citation>
    <scope>NUCLEOTIDE SEQUENCE</scope>
    <source>
        <strain evidence="4">AVDCRST_MAG63</strain>
    </source>
</reference>
<gene>
    <name evidence="4" type="ORF">AVDCRST_MAG63-2960</name>
</gene>
<proteinExistence type="predicted"/>
<feature type="signal peptide" evidence="1">
    <location>
        <begin position="1"/>
        <end position="28"/>
    </location>
</feature>
<protein>
    <submittedName>
        <fullName evidence="4">Cell division protein FtsK</fullName>
    </submittedName>
</protein>
<dbReference type="InterPro" id="IPR038765">
    <property type="entry name" value="Papain-like_cys_pep_sf"/>
</dbReference>
<dbReference type="SUPFAM" id="SSF54001">
    <property type="entry name" value="Cysteine proteinases"/>
    <property type="match status" value="1"/>
</dbReference>
<dbReference type="Pfam" id="PF12969">
    <property type="entry name" value="DUF3857"/>
    <property type="match status" value="1"/>
</dbReference>
<dbReference type="AlphaFoldDB" id="A0A6J4J747"/>
<evidence type="ECO:0000259" key="3">
    <source>
        <dbReference type="Pfam" id="PF12969"/>
    </source>
</evidence>
<dbReference type="EMBL" id="CADCTO010000378">
    <property type="protein sequence ID" value="CAA9270283.1"/>
    <property type="molecule type" value="Genomic_DNA"/>
</dbReference>
<evidence type="ECO:0000256" key="1">
    <source>
        <dbReference type="SAM" id="SignalP"/>
    </source>
</evidence>
<dbReference type="Pfam" id="PF01841">
    <property type="entry name" value="Transglut_core"/>
    <property type="match status" value="1"/>
</dbReference>
<name>A0A6J4J747_9BACT</name>
<keyword evidence="4" id="KW-0131">Cell cycle</keyword>
<dbReference type="GO" id="GO:0051301">
    <property type="term" value="P:cell division"/>
    <property type="evidence" value="ECO:0007669"/>
    <property type="project" value="UniProtKB-KW"/>
</dbReference>
<keyword evidence="1" id="KW-0732">Signal</keyword>
<dbReference type="Gene3D" id="3.10.620.30">
    <property type="match status" value="1"/>
</dbReference>